<evidence type="ECO:0000256" key="2">
    <source>
        <dbReference type="ARBA" id="ARBA00023125"/>
    </source>
</evidence>
<sequence>MDSTVRQKSSDVISAALTKRIVQGELKPGDKLRQDHIAKEFGASHVPVREALLHLVGRGLAVALPRQGVRVAPLDPDAVKELKVMRLALEPVALRHSIPRLSEAQIRRAEELQRICDQAEDVKTWEAANRGFHLATIAACDMPRLIGEIDDLQLLSARHFLRHGADRWRRREDLEHRAIMTAVRKRDIEGAVMVLQRHISRFG</sequence>
<dbReference type="InterPro" id="IPR036390">
    <property type="entry name" value="WH_DNA-bd_sf"/>
</dbReference>
<dbReference type="InterPro" id="IPR008920">
    <property type="entry name" value="TF_FadR/GntR_C"/>
</dbReference>
<dbReference type="SUPFAM" id="SSF46785">
    <property type="entry name" value="Winged helix' DNA-binding domain"/>
    <property type="match status" value="1"/>
</dbReference>
<dbReference type="Gene3D" id="1.10.10.10">
    <property type="entry name" value="Winged helix-like DNA-binding domain superfamily/Winged helix DNA-binding domain"/>
    <property type="match status" value="1"/>
</dbReference>
<keyword evidence="3" id="KW-0804">Transcription</keyword>
<evidence type="ECO:0000259" key="4">
    <source>
        <dbReference type="PROSITE" id="PS50949"/>
    </source>
</evidence>
<dbReference type="EMBL" id="FMJB01000059">
    <property type="protein sequence ID" value="SCM68714.1"/>
    <property type="molecule type" value="Genomic_DNA"/>
</dbReference>
<dbReference type="SUPFAM" id="SSF48008">
    <property type="entry name" value="GntR ligand-binding domain-like"/>
    <property type="match status" value="1"/>
</dbReference>
<feature type="domain" description="HTH gntR-type" evidence="4">
    <location>
        <begin position="7"/>
        <end position="74"/>
    </location>
</feature>
<evidence type="ECO:0000313" key="6">
    <source>
        <dbReference type="Proteomes" id="UP000184085"/>
    </source>
</evidence>
<keyword evidence="1" id="KW-0805">Transcription regulation</keyword>
<protein>
    <recommendedName>
        <fullName evidence="4">HTH gntR-type domain-containing protein</fullName>
    </recommendedName>
</protein>
<reference evidence="6" key="1">
    <citation type="submission" date="2016-09" db="EMBL/GenBank/DDBJ databases">
        <authorList>
            <person name="Wibberg D."/>
        </authorList>
    </citation>
    <scope>NUCLEOTIDE SEQUENCE [LARGE SCALE GENOMIC DNA]</scope>
</reference>
<evidence type="ECO:0000256" key="3">
    <source>
        <dbReference type="ARBA" id="ARBA00023163"/>
    </source>
</evidence>
<dbReference type="GO" id="GO:0003700">
    <property type="term" value="F:DNA-binding transcription factor activity"/>
    <property type="evidence" value="ECO:0007669"/>
    <property type="project" value="InterPro"/>
</dbReference>
<dbReference type="Pfam" id="PF07729">
    <property type="entry name" value="FCD"/>
    <property type="match status" value="1"/>
</dbReference>
<dbReference type="PROSITE" id="PS50949">
    <property type="entry name" value="HTH_GNTR"/>
    <property type="match status" value="1"/>
</dbReference>
<dbReference type="InterPro" id="IPR011711">
    <property type="entry name" value="GntR_C"/>
</dbReference>
<dbReference type="InterPro" id="IPR000524">
    <property type="entry name" value="Tscrpt_reg_HTH_GntR"/>
</dbReference>
<keyword evidence="2" id="KW-0238">DNA-binding</keyword>
<dbReference type="Proteomes" id="UP000184085">
    <property type="component" value="Unassembled WGS sequence"/>
</dbReference>
<evidence type="ECO:0000313" key="5">
    <source>
        <dbReference type="EMBL" id="SCM68714.1"/>
    </source>
</evidence>
<dbReference type="AlphaFoldDB" id="A0A1M4N3Z9"/>
<dbReference type="PANTHER" id="PTHR43537:SF49">
    <property type="entry name" value="TRANSCRIPTIONAL REGULATORY PROTEIN"/>
    <property type="match status" value="1"/>
</dbReference>
<dbReference type="Pfam" id="PF00392">
    <property type="entry name" value="GntR"/>
    <property type="match status" value="1"/>
</dbReference>
<keyword evidence="6" id="KW-1185">Reference proteome</keyword>
<dbReference type="RefSeq" id="WP_072707541.1">
    <property type="nucleotide sequence ID" value="NZ_FMJB01000059.1"/>
</dbReference>
<dbReference type="PANTHER" id="PTHR43537">
    <property type="entry name" value="TRANSCRIPTIONAL REGULATOR, GNTR FAMILY"/>
    <property type="match status" value="1"/>
</dbReference>
<dbReference type="Gene3D" id="1.20.120.530">
    <property type="entry name" value="GntR ligand-binding domain-like"/>
    <property type="match status" value="1"/>
</dbReference>
<proteinExistence type="predicted"/>
<dbReference type="InterPro" id="IPR036388">
    <property type="entry name" value="WH-like_DNA-bd_sf"/>
</dbReference>
<accession>A0A1M4N3Z9</accession>
<gene>
    <name evidence="5" type="ORF">KARMA_2941</name>
</gene>
<dbReference type="SMART" id="SM00345">
    <property type="entry name" value="HTH_GNTR"/>
    <property type="match status" value="1"/>
</dbReference>
<evidence type="ECO:0000256" key="1">
    <source>
        <dbReference type="ARBA" id="ARBA00023015"/>
    </source>
</evidence>
<organism evidence="5 6">
    <name type="scientific">Donghicola eburneus</name>
    <dbReference type="NCBI Taxonomy" id="393278"/>
    <lineage>
        <taxon>Bacteria</taxon>
        <taxon>Pseudomonadati</taxon>
        <taxon>Pseudomonadota</taxon>
        <taxon>Alphaproteobacteria</taxon>
        <taxon>Rhodobacterales</taxon>
        <taxon>Roseobacteraceae</taxon>
        <taxon>Donghicola</taxon>
    </lineage>
</organism>
<dbReference type="SMART" id="SM00895">
    <property type="entry name" value="FCD"/>
    <property type="match status" value="1"/>
</dbReference>
<dbReference type="GO" id="GO:0003677">
    <property type="term" value="F:DNA binding"/>
    <property type="evidence" value="ECO:0007669"/>
    <property type="project" value="UniProtKB-KW"/>
</dbReference>
<name>A0A1M4N3Z9_9RHOB</name>